<evidence type="ECO:0000313" key="1">
    <source>
        <dbReference type="EMBL" id="CAF91311.1"/>
    </source>
</evidence>
<organism evidence="1">
    <name type="scientific">Tetraodon nigroviridis</name>
    <name type="common">Spotted green pufferfish</name>
    <name type="synonym">Chelonodon nigroviridis</name>
    <dbReference type="NCBI Taxonomy" id="99883"/>
    <lineage>
        <taxon>Eukaryota</taxon>
        <taxon>Metazoa</taxon>
        <taxon>Chordata</taxon>
        <taxon>Craniata</taxon>
        <taxon>Vertebrata</taxon>
        <taxon>Euteleostomi</taxon>
        <taxon>Actinopterygii</taxon>
        <taxon>Neopterygii</taxon>
        <taxon>Teleostei</taxon>
        <taxon>Neoteleostei</taxon>
        <taxon>Acanthomorphata</taxon>
        <taxon>Eupercaria</taxon>
        <taxon>Tetraodontiformes</taxon>
        <taxon>Tetradontoidea</taxon>
        <taxon>Tetraodontidae</taxon>
        <taxon>Tetraodon</taxon>
    </lineage>
</organism>
<dbReference type="EMBL" id="CAAE01008362">
    <property type="protein sequence ID" value="CAF91311.1"/>
    <property type="molecule type" value="Genomic_DNA"/>
</dbReference>
<comment type="caution">
    <text evidence="1">The sequence shown here is derived from an EMBL/GenBank/DDBJ whole genome shotgun (WGS) entry which is preliminary data.</text>
</comment>
<dbReference type="OrthoDB" id="43654at2759"/>
<dbReference type="AlphaFoldDB" id="Q4T721"/>
<dbReference type="SUPFAM" id="SSF55797">
    <property type="entry name" value="PR-1-like"/>
    <property type="match status" value="1"/>
</dbReference>
<protein>
    <submittedName>
        <fullName evidence="1">(spotted green pufferfish) hypothetical protein</fullName>
    </submittedName>
</protein>
<dbReference type="InterPro" id="IPR035940">
    <property type="entry name" value="CAP_sf"/>
</dbReference>
<feature type="non-terminal residue" evidence="1">
    <location>
        <position position="1"/>
    </location>
</feature>
<proteinExistence type="predicted"/>
<reference evidence="1" key="2">
    <citation type="submission" date="2004-02" db="EMBL/GenBank/DDBJ databases">
        <authorList>
            <consortium name="Genoscope"/>
            <consortium name="Whitehead Institute Centre for Genome Research"/>
        </authorList>
    </citation>
    <scope>NUCLEOTIDE SEQUENCE</scope>
</reference>
<feature type="non-terminal residue" evidence="1">
    <location>
        <position position="34"/>
    </location>
</feature>
<accession>Q4T721</accession>
<dbReference type="KEGG" id="tng:GSTEN00005972G001"/>
<gene>
    <name evidence="1" type="ORF">GSTENG00005972001</name>
</gene>
<name>Q4T721_TETNG</name>
<sequence>LPELSDEGFIDECLREHNRARSSVVPTASDMLHM</sequence>
<reference evidence="1" key="1">
    <citation type="journal article" date="2004" name="Nature">
        <title>Genome duplication in the teleost fish Tetraodon nigroviridis reveals the early vertebrate proto-karyotype.</title>
        <authorList>
            <person name="Jaillon O."/>
            <person name="Aury J.-M."/>
            <person name="Brunet F."/>
            <person name="Petit J.-L."/>
            <person name="Stange-Thomann N."/>
            <person name="Mauceli E."/>
            <person name="Bouneau L."/>
            <person name="Fischer C."/>
            <person name="Ozouf-Costaz C."/>
            <person name="Bernot A."/>
            <person name="Nicaud S."/>
            <person name="Jaffe D."/>
            <person name="Fisher S."/>
            <person name="Lutfalla G."/>
            <person name="Dossat C."/>
            <person name="Segurens B."/>
            <person name="Dasilva C."/>
            <person name="Salanoubat M."/>
            <person name="Levy M."/>
            <person name="Boudet N."/>
            <person name="Castellano S."/>
            <person name="Anthouard V."/>
            <person name="Jubin C."/>
            <person name="Castelli V."/>
            <person name="Katinka M."/>
            <person name="Vacherie B."/>
            <person name="Biemont C."/>
            <person name="Skalli Z."/>
            <person name="Cattolico L."/>
            <person name="Poulain J."/>
            <person name="De Berardinis V."/>
            <person name="Cruaud C."/>
            <person name="Duprat S."/>
            <person name="Brottier P."/>
            <person name="Coutanceau J.-P."/>
            <person name="Gouzy J."/>
            <person name="Parra G."/>
            <person name="Lardier G."/>
            <person name="Chapple C."/>
            <person name="McKernan K.J."/>
            <person name="McEwan P."/>
            <person name="Bosak S."/>
            <person name="Kellis M."/>
            <person name="Volff J.-N."/>
            <person name="Guigo R."/>
            <person name="Zody M.C."/>
            <person name="Mesirov J."/>
            <person name="Lindblad-Toh K."/>
            <person name="Birren B."/>
            <person name="Nusbaum C."/>
            <person name="Kahn D."/>
            <person name="Robinson-Rechavi M."/>
            <person name="Laudet V."/>
            <person name="Schachter V."/>
            <person name="Quetier F."/>
            <person name="Saurin W."/>
            <person name="Scarpelli C."/>
            <person name="Wincker P."/>
            <person name="Lander E.S."/>
            <person name="Weissenbach J."/>
            <person name="Roest Crollius H."/>
        </authorList>
    </citation>
    <scope>NUCLEOTIDE SEQUENCE [LARGE SCALE GENOMIC DNA]</scope>
</reference>